<evidence type="ECO:0000256" key="8">
    <source>
        <dbReference type="ARBA" id="ARBA00022679"/>
    </source>
</evidence>
<dbReference type="InterPro" id="IPR035926">
    <property type="entry name" value="NusB-like_sf"/>
</dbReference>
<dbReference type="CDD" id="cd02440">
    <property type="entry name" value="AdoMet_MTases"/>
    <property type="match status" value="1"/>
</dbReference>
<evidence type="ECO:0000256" key="12">
    <source>
        <dbReference type="ARBA" id="ARBA00031088"/>
    </source>
</evidence>
<dbReference type="GO" id="GO:0006355">
    <property type="term" value="P:regulation of DNA-templated transcription"/>
    <property type="evidence" value="ECO:0007669"/>
    <property type="project" value="InterPro"/>
</dbReference>
<dbReference type="InterPro" id="IPR029063">
    <property type="entry name" value="SAM-dependent_MTases_sf"/>
</dbReference>
<evidence type="ECO:0000256" key="13">
    <source>
        <dbReference type="ARBA" id="ARBA00047283"/>
    </source>
</evidence>
<dbReference type="GO" id="GO:0005737">
    <property type="term" value="C:cytoplasm"/>
    <property type="evidence" value="ECO:0007669"/>
    <property type="project" value="UniProtKB-SubCell"/>
</dbReference>
<dbReference type="PROSITE" id="PS01153">
    <property type="entry name" value="NOL1_NOP2_SUN"/>
    <property type="match status" value="1"/>
</dbReference>
<dbReference type="Gene3D" id="3.40.50.150">
    <property type="entry name" value="Vaccinia Virus protein VP39"/>
    <property type="match status" value="1"/>
</dbReference>
<gene>
    <name evidence="16" type="ORF">PYK22_00925</name>
</gene>
<feature type="binding site" evidence="14">
    <location>
        <begin position="265"/>
        <end position="271"/>
    </location>
    <ligand>
        <name>S-adenosyl-L-methionine</name>
        <dbReference type="ChEBI" id="CHEBI:59789"/>
    </ligand>
</feature>
<dbReference type="NCBIfam" id="NF011494">
    <property type="entry name" value="PRK14902.1"/>
    <property type="match status" value="1"/>
</dbReference>
<comment type="similarity">
    <text evidence="3 14">Belongs to the class I-like SAM-binding methyltransferase superfamily. RsmB/NOP family.</text>
</comment>
<evidence type="ECO:0000256" key="11">
    <source>
        <dbReference type="ARBA" id="ARBA00030399"/>
    </source>
</evidence>
<dbReference type="InterPro" id="IPR006027">
    <property type="entry name" value="NusB_RsmB_TIM44"/>
</dbReference>
<evidence type="ECO:0000256" key="6">
    <source>
        <dbReference type="ARBA" id="ARBA00022552"/>
    </source>
</evidence>
<keyword evidence="7 14" id="KW-0489">Methyltransferase</keyword>
<feature type="binding site" evidence="14">
    <location>
        <position position="289"/>
    </location>
    <ligand>
        <name>S-adenosyl-L-methionine</name>
        <dbReference type="ChEBI" id="CHEBI:59789"/>
    </ligand>
</feature>
<dbReference type="NCBIfam" id="TIGR00563">
    <property type="entry name" value="rsmB"/>
    <property type="match status" value="1"/>
</dbReference>
<dbReference type="PANTHER" id="PTHR22807">
    <property type="entry name" value="NOP2 YEAST -RELATED NOL1/NOP2/FMU SUN DOMAIN-CONTAINING"/>
    <property type="match status" value="1"/>
</dbReference>
<keyword evidence="5" id="KW-0963">Cytoplasm</keyword>
<evidence type="ECO:0000256" key="9">
    <source>
        <dbReference type="ARBA" id="ARBA00022691"/>
    </source>
</evidence>
<evidence type="ECO:0000313" key="16">
    <source>
        <dbReference type="EMBL" id="CDM64930.1"/>
    </source>
</evidence>
<evidence type="ECO:0000259" key="15">
    <source>
        <dbReference type="PROSITE" id="PS51686"/>
    </source>
</evidence>
<dbReference type="EC" id="2.1.1.176" evidence="4"/>
<name>A0A0B6WXN1_9BACT</name>
<dbReference type="FunFam" id="3.40.50.150:FF:000022">
    <property type="entry name" value="Ribosomal RNA small subunit methyltransferase B"/>
    <property type="match status" value="1"/>
</dbReference>
<dbReference type="OrthoDB" id="9810297at2"/>
<dbReference type="Pfam" id="PF01029">
    <property type="entry name" value="NusB"/>
    <property type="match status" value="1"/>
</dbReference>
<dbReference type="SUPFAM" id="SSF48013">
    <property type="entry name" value="NusB-like"/>
    <property type="match status" value="1"/>
</dbReference>
<keyword evidence="8 14" id="KW-0808">Transferase</keyword>
<dbReference type="Gene3D" id="3.30.70.1170">
    <property type="entry name" value="Sun protein, domain 3"/>
    <property type="match status" value="1"/>
</dbReference>
<dbReference type="InterPro" id="IPR018314">
    <property type="entry name" value="RsmB/NOL1/NOP2-like_CS"/>
</dbReference>
<evidence type="ECO:0000313" key="17">
    <source>
        <dbReference type="Proteomes" id="UP000031518"/>
    </source>
</evidence>
<dbReference type="AlphaFoldDB" id="A0A0B6WXN1"/>
<feature type="binding site" evidence="14">
    <location>
        <position position="316"/>
    </location>
    <ligand>
        <name>S-adenosyl-L-methionine</name>
        <dbReference type="ChEBI" id="CHEBI:59789"/>
    </ligand>
</feature>
<dbReference type="RefSeq" id="WP_060635340.1">
    <property type="nucleotide sequence ID" value="NZ_CBXV010000004.1"/>
</dbReference>
<dbReference type="SUPFAM" id="SSF53335">
    <property type="entry name" value="S-adenosyl-L-methionine-dependent methyltransferases"/>
    <property type="match status" value="1"/>
</dbReference>
<dbReference type="PROSITE" id="PS51686">
    <property type="entry name" value="SAM_MT_RSMB_NOP"/>
    <property type="match status" value="1"/>
</dbReference>
<keyword evidence="9 14" id="KW-0949">S-adenosyl-L-methionine</keyword>
<feature type="active site" description="Nucleophile" evidence="14">
    <location>
        <position position="387"/>
    </location>
</feature>
<comment type="subcellular location">
    <subcellularLocation>
        <location evidence="2">Cytoplasm</location>
    </subcellularLocation>
</comment>
<dbReference type="STRING" id="454194.PYK22_00925"/>
<dbReference type="Pfam" id="PF22458">
    <property type="entry name" value="RsmF-B_ferredox"/>
    <property type="match status" value="1"/>
</dbReference>
<evidence type="ECO:0000256" key="1">
    <source>
        <dbReference type="ARBA" id="ARBA00002724"/>
    </source>
</evidence>
<feature type="domain" description="SAM-dependent MTase RsmB/NOP-type" evidence="15">
    <location>
        <begin position="177"/>
        <end position="446"/>
    </location>
</feature>
<dbReference type="GO" id="GO:0008649">
    <property type="term" value="F:rRNA methyltransferase activity"/>
    <property type="evidence" value="ECO:0007669"/>
    <property type="project" value="InterPro"/>
</dbReference>
<sequence length="449" mass="50623">MKKAERARRTSDARLAAFHILRRVEEEGAYSSILLARTTDELNAPDRALCYELVLGVLRRQIWLDRLIEHYAERPADDLDPAIRRTLRLGLYQLRFLTRIPASAAVNESVNLARRVRQRRAAGLVNAVLRRAARELEYDPAAEIEDPIERLAVQTSHPRWLISKWIAQIGEQETEAFAQANNEPAPISFRLTLKGREEEVWRRLQDDGRLEASKIVPGAWRAIEVPSAALRELIAAGKIYLQDEASQLVAHVLGAQAGERVFDACAAPGGKTTHIASLTRDLALIIAGDVHAHRLRTVRDLAHRQGISRVHPVVLDAEKSLPFGDESFDRVLVDAPCSGTGTLRRNPEIRYRLVPGDFAELRARQRRILAHASRVVRRKGRLVYSTCSVEFEENEEVVNEFLRAHPEFTVVAEAVPARFRTPLGGARTWPHREGSDGFFMIVFERDGNP</sequence>
<dbReference type="InterPro" id="IPR001678">
    <property type="entry name" value="MeTrfase_RsmB-F_NOP2_dom"/>
</dbReference>
<evidence type="ECO:0000256" key="3">
    <source>
        <dbReference type="ARBA" id="ARBA00007494"/>
    </source>
</evidence>
<dbReference type="PANTHER" id="PTHR22807:SF53">
    <property type="entry name" value="RIBOSOMAL RNA SMALL SUBUNIT METHYLTRANSFERASE B-RELATED"/>
    <property type="match status" value="1"/>
</dbReference>
<dbReference type="InterPro" id="IPR054728">
    <property type="entry name" value="RsmB-like_ferredoxin"/>
</dbReference>
<dbReference type="Proteomes" id="UP000031518">
    <property type="component" value="Unassembled WGS sequence"/>
</dbReference>
<keyword evidence="10 14" id="KW-0694">RNA-binding</keyword>
<evidence type="ECO:0000256" key="10">
    <source>
        <dbReference type="ARBA" id="ARBA00022884"/>
    </source>
</evidence>
<feature type="binding site" evidence="14">
    <location>
        <position position="334"/>
    </location>
    <ligand>
        <name>S-adenosyl-L-methionine</name>
        <dbReference type="ChEBI" id="CHEBI:59789"/>
    </ligand>
</feature>
<comment type="catalytic activity">
    <reaction evidence="13">
        <text>cytidine(967) in 16S rRNA + S-adenosyl-L-methionine = 5-methylcytidine(967) in 16S rRNA + S-adenosyl-L-homocysteine + H(+)</text>
        <dbReference type="Rhea" id="RHEA:42748"/>
        <dbReference type="Rhea" id="RHEA-COMP:10219"/>
        <dbReference type="Rhea" id="RHEA-COMP:10220"/>
        <dbReference type="ChEBI" id="CHEBI:15378"/>
        <dbReference type="ChEBI" id="CHEBI:57856"/>
        <dbReference type="ChEBI" id="CHEBI:59789"/>
        <dbReference type="ChEBI" id="CHEBI:74483"/>
        <dbReference type="ChEBI" id="CHEBI:82748"/>
        <dbReference type="EC" id="2.1.1.176"/>
    </reaction>
</comment>
<dbReference type="Pfam" id="PF01189">
    <property type="entry name" value="Methyltr_RsmB-F"/>
    <property type="match status" value="1"/>
</dbReference>
<dbReference type="PRINTS" id="PR02008">
    <property type="entry name" value="RCMTFAMILY"/>
</dbReference>
<dbReference type="Gene3D" id="1.10.940.10">
    <property type="entry name" value="NusB-like"/>
    <property type="match status" value="1"/>
</dbReference>
<evidence type="ECO:0000256" key="5">
    <source>
        <dbReference type="ARBA" id="ARBA00022490"/>
    </source>
</evidence>
<protein>
    <recommendedName>
        <fullName evidence="4">16S rRNA (cytosine(967)-C(5))-methyltransferase</fullName>
        <ecNumber evidence="4">2.1.1.176</ecNumber>
    </recommendedName>
    <alternativeName>
        <fullName evidence="11">16S rRNA m5C967 methyltransferase</fullName>
    </alternativeName>
    <alternativeName>
        <fullName evidence="12">rRNA (cytosine-C(5)-)-methyltransferase RsmB</fullName>
    </alternativeName>
</protein>
<dbReference type="InterPro" id="IPR049560">
    <property type="entry name" value="MeTrfase_RsmB-F_NOP2_cat"/>
</dbReference>
<dbReference type="EMBL" id="CBXV010000004">
    <property type="protein sequence ID" value="CDM64930.1"/>
    <property type="molecule type" value="Genomic_DNA"/>
</dbReference>
<reference evidence="16 17" key="1">
    <citation type="submission" date="2013-12" db="EMBL/GenBank/DDBJ databases">
        <authorList>
            <person name="Stott M."/>
        </authorList>
    </citation>
    <scope>NUCLEOTIDE SEQUENCE [LARGE SCALE GENOMIC DNA]</scope>
    <source>
        <strain evidence="16 17">K22</strain>
    </source>
</reference>
<dbReference type="GO" id="GO:0003723">
    <property type="term" value="F:RNA binding"/>
    <property type="evidence" value="ECO:0007669"/>
    <property type="project" value="UniProtKB-UniRule"/>
</dbReference>
<evidence type="ECO:0000256" key="14">
    <source>
        <dbReference type="PROSITE-ProRule" id="PRU01023"/>
    </source>
</evidence>
<keyword evidence="6" id="KW-0698">rRNA processing</keyword>
<keyword evidence="17" id="KW-1185">Reference proteome</keyword>
<evidence type="ECO:0000256" key="2">
    <source>
        <dbReference type="ARBA" id="ARBA00004496"/>
    </source>
</evidence>
<evidence type="ECO:0000256" key="7">
    <source>
        <dbReference type="ARBA" id="ARBA00022603"/>
    </source>
</evidence>
<reference evidence="16 17" key="2">
    <citation type="submission" date="2015-01" db="EMBL/GenBank/DDBJ databases">
        <title>Complete genome sequence of Pyrinomonas methylaliphatogenes type strain K22T.</title>
        <authorList>
            <person name="Lee K.C.Y."/>
            <person name="Power J.F."/>
            <person name="Dunfield P.F."/>
            <person name="Morgan X.C."/>
            <person name="Huttenhower C."/>
            <person name="Stott M.B."/>
        </authorList>
    </citation>
    <scope>NUCLEOTIDE SEQUENCE [LARGE SCALE GENOMIC DNA]</scope>
    <source>
        <strain evidence="16 17">K22</strain>
    </source>
</reference>
<organism evidence="16 17">
    <name type="scientific">Pyrinomonas methylaliphatogenes</name>
    <dbReference type="NCBI Taxonomy" id="454194"/>
    <lineage>
        <taxon>Bacteria</taxon>
        <taxon>Pseudomonadati</taxon>
        <taxon>Acidobacteriota</taxon>
        <taxon>Blastocatellia</taxon>
        <taxon>Blastocatellales</taxon>
        <taxon>Pyrinomonadaceae</taxon>
        <taxon>Pyrinomonas</taxon>
    </lineage>
</organism>
<dbReference type="InterPro" id="IPR023267">
    <property type="entry name" value="RCMT"/>
</dbReference>
<evidence type="ECO:0000256" key="4">
    <source>
        <dbReference type="ARBA" id="ARBA00012140"/>
    </source>
</evidence>
<proteinExistence type="inferred from homology"/>
<comment type="function">
    <text evidence="1">Specifically methylates the cytosine at position 967 (m5C967) of 16S rRNA.</text>
</comment>
<dbReference type="InterPro" id="IPR004573">
    <property type="entry name" value="rRNA_ssu_MeTfrase_B"/>
</dbReference>
<accession>A0A0B6WXN1</accession>